<protein>
    <submittedName>
        <fullName evidence="2">Uncharacterized protein AlNc14C23G2358</fullName>
    </submittedName>
</protein>
<evidence type="ECO:0000256" key="1">
    <source>
        <dbReference type="SAM" id="Phobius"/>
    </source>
</evidence>
<sequence length="227" mass="23970">MGSYLTIQNDTSEDYRCKVSADEMGVGIASVVTAVVAGMAAMIGVVGFASFISTRFIGGAAVSVFGVSASTLAVTHQTASLLATIIGGVGATSTFTLVVLKAFTDQASVSSHILIRSMERYRYRKMTLSLWRQATCVRSEILNTTTVHIVTVVMRPLFTGPTINSNNNYRIRKWIDKKSYKVQYIVAKSVNATAPIPIPPPAAPIAPPAAVVGSLGSLGARGISGRL</sequence>
<keyword evidence="1" id="KW-0472">Membrane</keyword>
<evidence type="ECO:0000313" key="2">
    <source>
        <dbReference type="EMBL" id="CCA16601.1"/>
    </source>
</evidence>
<feature type="transmembrane region" description="Helical" evidence="1">
    <location>
        <begin position="28"/>
        <end position="49"/>
    </location>
</feature>
<reference evidence="2" key="2">
    <citation type="submission" date="2011-02" db="EMBL/GenBank/DDBJ databases">
        <authorList>
            <person name="MacLean D."/>
        </authorList>
    </citation>
    <scope>NUCLEOTIDE SEQUENCE</scope>
</reference>
<name>F0W659_9STRA</name>
<feature type="transmembrane region" description="Helical" evidence="1">
    <location>
        <begin position="81"/>
        <end position="100"/>
    </location>
</feature>
<gene>
    <name evidence="2" type="primary">AlNc14C23G2358</name>
    <name evidence="2" type="ORF">ALNC14_027440</name>
</gene>
<feature type="transmembrane region" description="Helical" evidence="1">
    <location>
        <begin position="56"/>
        <end position="75"/>
    </location>
</feature>
<keyword evidence="1" id="KW-1133">Transmembrane helix</keyword>
<reference evidence="2" key="1">
    <citation type="journal article" date="2011" name="PLoS Biol.">
        <title>Gene gain and loss during evolution of obligate parasitism in the white rust pathogen of Arabidopsis thaliana.</title>
        <authorList>
            <person name="Kemen E."/>
            <person name="Gardiner A."/>
            <person name="Schultz-Larsen T."/>
            <person name="Kemen A.C."/>
            <person name="Balmuth A.L."/>
            <person name="Robert-Seilaniantz A."/>
            <person name="Bailey K."/>
            <person name="Holub E."/>
            <person name="Studholme D.J."/>
            <person name="Maclean D."/>
            <person name="Jones J.D."/>
        </authorList>
    </citation>
    <scope>NUCLEOTIDE SEQUENCE</scope>
</reference>
<proteinExistence type="predicted"/>
<dbReference type="AlphaFoldDB" id="F0W659"/>
<dbReference type="HOGENOM" id="CLU_080598_1_0_1"/>
<organism evidence="2">
    <name type="scientific">Albugo laibachii Nc14</name>
    <dbReference type="NCBI Taxonomy" id="890382"/>
    <lineage>
        <taxon>Eukaryota</taxon>
        <taxon>Sar</taxon>
        <taxon>Stramenopiles</taxon>
        <taxon>Oomycota</taxon>
        <taxon>Peronosporomycetes</taxon>
        <taxon>Albuginales</taxon>
        <taxon>Albuginaceae</taxon>
        <taxon>Albugo</taxon>
    </lineage>
</organism>
<dbReference type="EMBL" id="FR824068">
    <property type="protein sequence ID" value="CCA16601.1"/>
    <property type="molecule type" value="Genomic_DNA"/>
</dbReference>
<accession>F0W659</accession>
<keyword evidence="1" id="KW-0812">Transmembrane</keyword>